<dbReference type="SUPFAM" id="SSF54160">
    <property type="entry name" value="Chromo domain-like"/>
    <property type="match status" value="1"/>
</dbReference>
<dbReference type="CDD" id="cd00024">
    <property type="entry name" value="CD_CSD"/>
    <property type="match status" value="1"/>
</dbReference>
<dbReference type="PROSITE" id="PS50013">
    <property type="entry name" value="CHROMO_2"/>
    <property type="match status" value="1"/>
</dbReference>
<dbReference type="Pfam" id="PF00385">
    <property type="entry name" value="Chromo"/>
    <property type="match status" value="1"/>
</dbReference>
<keyword evidence="2" id="KW-0539">Nucleus</keyword>
<organism evidence="5 6">
    <name type="scientific">Orchesella dallaii</name>
    <dbReference type="NCBI Taxonomy" id="48710"/>
    <lineage>
        <taxon>Eukaryota</taxon>
        <taxon>Metazoa</taxon>
        <taxon>Ecdysozoa</taxon>
        <taxon>Arthropoda</taxon>
        <taxon>Hexapoda</taxon>
        <taxon>Collembola</taxon>
        <taxon>Entomobryomorpha</taxon>
        <taxon>Entomobryoidea</taxon>
        <taxon>Orchesellidae</taxon>
        <taxon>Orchesellinae</taxon>
        <taxon>Orchesella</taxon>
    </lineage>
</organism>
<dbReference type="PROSITE" id="PS00598">
    <property type="entry name" value="CHROMO_1"/>
    <property type="match status" value="1"/>
</dbReference>
<evidence type="ECO:0000256" key="1">
    <source>
        <dbReference type="ARBA" id="ARBA00004123"/>
    </source>
</evidence>
<keyword evidence="6" id="KW-1185">Reference proteome</keyword>
<dbReference type="Proteomes" id="UP001642540">
    <property type="component" value="Unassembled WGS sequence"/>
</dbReference>
<comment type="subcellular location">
    <subcellularLocation>
        <location evidence="1">Nucleus</location>
    </subcellularLocation>
</comment>
<dbReference type="InterPro" id="IPR000953">
    <property type="entry name" value="Chromo/chromo_shadow_dom"/>
</dbReference>
<name>A0ABP1QLN9_9HEXA</name>
<dbReference type="InterPro" id="IPR016197">
    <property type="entry name" value="Chromo-like_dom_sf"/>
</dbReference>
<dbReference type="SMART" id="SM00298">
    <property type="entry name" value="CHROMO"/>
    <property type="match status" value="1"/>
</dbReference>
<evidence type="ECO:0000313" key="6">
    <source>
        <dbReference type="Proteomes" id="UP001642540"/>
    </source>
</evidence>
<reference evidence="5 6" key="1">
    <citation type="submission" date="2024-08" db="EMBL/GenBank/DDBJ databases">
        <authorList>
            <person name="Cucini C."/>
            <person name="Frati F."/>
        </authorList>
    </citation>
    <scope>NUCLEOTIDE SEQUENCE [LARGE SCALE GENOMIC DNA]</scope>
</reference>
<feature type="domain" description="Chromo" evidence="4">
    <location>
        <begin position="18"/>
        <end position="76"/>
    </location>
</feature>
<gene>
    <name evidence="5" type="ORF">ODALV1_LOCUS12082</name>
</gene>
<dbReference type="InterPro" id="IPR051219">
    <property type="entry name" value="Heterochromatin_chromo-domain"/>
</dbReference>
<feature type="compositionally biased region" description="Acidic residues" evidence="3">
    <location>
        <begin position="89"/>
        <end position="99"/>
    </location>
</feature>
<dbReference type="InterPro" id="IPR023780">
    <property type="entry name" value="Chromo_domain"/>
</dbReference>
<dbReference type="InterPro" id="IPR023779">
    <property type="entry name" value="Chromodomain_CS"/>
</dbReference>
<evidence type="ECO:0000259" key="4">
    <source>
        <dbReference type="PROSITE" id="PS50013"/>
    </source>
</evidence>
<feature type="region of interest" description="Disordered" evidence="3">
    <location>
        <begin position="70"/>
        <end position="99"/>
    </location>
</feature>
<dbReference type="PANTHER" id="PTHR22812">
    <property type="entry name" value="CHROMOBOX PROTEIN"/>
    <property type="match status" value="1"/>
</dbReference>
<protein>
    <recommendedName>
        <fullName evidence="4">Chromo domain-containing protein</fullName>
    </recommendedName>
</protein>
<dbReference type="EMBL" id="CAXLJM020000036">
    <property type="protein sequence ID" value="CAL8105491.1"/>
    <property type="molecule type" value="Genomic_DNA"/>
</dbReference>
<dbReference type="PRINTS" id="PR00504">
    <property type="entry name" value="CHROMODOMAIN"/>
</dbReference>
<accession>A0ABP1QLN9</accession>
<evidence type="ECO:0000256" key="2">
    <source>
        <dbReference type="ARBA" id="ARBA00023242"/>
    </source>
</evidence>
<sequence>MASQPQPPPNANGQEEEYEVEKVIRKAKGSDGKPLYLIKWMGYSEDENTWEPEEHLSPGLVTAFHKREAGKLRGNRQMRTGTLPTEQMEMTDDSDEDEGVELRNVNEPVLNPTGVAKAKFPDAVMKLNEEKYDCAPSRNAKFSCIIL</sequence>
<dbReference type="InterPro" id="IPR017984">
    <property type="entry name" value="Chromo_dom_subgr"/>
</dbReference>
<evidence type="ECO:0000313" key="5">
    <source>
        <dbReference type="EMBL" id="CAL8105491.1"/>
    </source>
</evidence>
<proteinExistence type="predicted"/>
<dbReference type="Gene3D" id="2.40.50.40">
    <property type="match status" value="1"/>
</dbReference>
<evidence type="ECO:0000256" key="3">
    <source>
        <dbReference type="SAM" id="MobiDB-lite"/>
    </source>
</evidence>
<comment type="caution">
    <text evidence="5">The sequence shown here is derived from an EMBL/GenBank/DDBJ whole genome shotgun (WGS) entry which is preliminary data.</text>
</comment>